<dbReference type="GO" id="GO:0016846">
    <property type="term" value="F:carbon-sulfur lyase activity"/>
    <property type="evidence" value="ECO:0007669"/>
    <property type="project" value="InterPro"/>
</dbReference>
<evidence type="ECO:0000259" key="5">
    <source>
        <dbReference type="PROSITE" id="PS51891"/>
    </source>
</evidence>
<organism evidence="6">
    <name type="scientific">marine metagenome</name>
    <dbReference type="NCBI Taxonomy" id="408172"/>
    <lineage>
        <taxon>unclassified sequences</taxon>
        <taxon>metagenomes</taxon>
        <taxon>ecological metagenomes</taxon>
    </lineage>
</organism>
<accession>A0A382VUV9</accession>
<dbReference type="GO" id="GO:0046872">
    <property type="term" value="F:metal ion binding"/>
    <property type="evidence" value="ECO:0007669"/>
    <property type="project" value="UniProtKB-KW"/>
</dbReference>
<evidence type="ECO:0000313" key="6">
    <source>
        <dbReference type="EMBL" id="SVD50224.1"/>
    </source>
</evidence>
<dbReference type="EMBL" id="UINC01154762">
    <property type="protein sequence ID" value="SVD50224.1"/>
    <property type="molecule type" value="Genomic_DNA"/>
</dbReference>
<feature type="non-terminal residue" evidence="6">
    <location>
        <position position="82"/>
    </location>
</feature>
<evidence type="ECO:0000256" key="4">
    <source>
        <dbReference type="ARBA" id="ARBA00023239"/>
    </source>
</evidence>
<evidence type="ECO:0000256" key="2">
    <source>
        <dbReference type="ARBA" id="ARBA00022723"/>
    </source>
</evidence>
<dbReference type="AlphaFoldDB" id="A0A382VUV9"/>
<keyword evidence="4" id="KW-0456">Lyase</keyword>
<dbReference type="InterPro" id="IPR011057">
    <property type="entry name" value="Mss4-like_sf"/>
</dbReference>
<name>A0A382VUV9_9ZZZZ</name>
<keyword evidence="2" id="KW-0479">Metal-binding</keyword>
<proteinExistence type="inferred from homology"/>
<evidence type="ECO:0000256" key="1">
    <source>
        <dbReference type="ARBA" id="ARBA00005495"/>
    </source>
</evidence>
<feature type="domain" description="CENP-V/GFA" evidence="5">
    <location>
        <begin position="6"/>
        <end position="82"/>
    </location>
</feature>
<protein>
    <recommendedName>
        <fullName evidence="5">CENP-V/GFA domain-containing protein</fullName>
    </recommendedName>
</protein>
<dbReference type="Gene3D" id="3.90.1590.10">
    <property type="entry name" value="glutathione-dependent formaldehyde- activating enzyme (gfa)"/>
    <property type="match status" value="1"/>
</dbReference>
<comment type="similarity">
    <text evidence="1">Belongs to the Gfa family.</text>
</comment>
<dbReference type="PANTHER" id="PTHR33337:SF40">
    <property type="entry name" value="CENP-V_GFA DOMAIN-CONTAINING PROTEIN-RELATED"/>
    <property type="match status" value="1"/>
</dbReference>
<dbReference type="SUPFAM" id="SSF51316">
    <property type="entry name" value="Mss4-like"/>
    <property type="match status" value="1"/>
</dbReference>
<dbReference type="Pfam" id="PF04828">
    <property type="entry name" value="GFA"/>
    <property type="match status" value="1"/>
</dbReference>
<dbReference type="InterPro" id="IPR006913">
    <property type="entry name" value="CENP-V/GFA"/>
</dbReference>
<dbReference type="PROSITE" id="PS51891">
    <property type="entry name" value="CENP_V_GFA"/>
    <property type="match status" value="1"/>
</dbReference>
<sequence length="82" mass="9410">MKKLSLTASCLCGGIKLKTQGYHRNIQNCHCVQCVKTHGNYAAYTYVEEKNIKFLKKRTLKWFKSSKRAKRGFCNKCGASLF</sequence>
<evidence type="ECO:0000256" key="3">
    <source>
        <dbReference type="ARBA" id="ARBA00022833"/>
    </source>
</evidence>
<reference evidence="6" key="1">
    <citation type="submission" date="2018-05" db="EMBL/GenBank/DDBJ databases">
        <authorList>
            <person name="Lanie J.A."/>
            <person name="Ng W.-L."/>
            <person name="Kazmierczak K.M."/>
            <person name="Andrzejewski T.M."/>
            <person name="Davidsen T.M."/>
            <person name="Wayne K.J."/>
            <person name="Tettelin H."/>
            <person name="Glass J.I."/>
            <person name="Rusch D."/>
            <person name="Podicherti R."/>
            <person name="Tsui H.-C.T."/>
            <person name="Winkler M.E."/>
        </authorList>
    </citation>
    <scope>NUCLEOTIDE SEQUENCE</scope>
</reference>
<gene>
    <name evidence="6" type="ORF">METZ01_LOCUS403078</name>
</gene>
<dbReference type="PANTHER" id="PTHR33337">
    <property type="entry name" value="GFA DOMAIN-CONTAINING PROTEIN"/>
    <property type="match status" value="1"/>
</dbReference>
<keyword evidence="3" id="KW-0862">Zinc</keyword>